<name>A0A173MQ65_9BACT</name>
<dbReference type="OrthoDB" id="9796771at2"/>
<dbReference type="GO" id="GO:0020037">
    <property type="term" value="F:heme binding"/>
    <property type="evidence" value="ECO:0007669"/>
    <property type="project" value="InterPro"/>
</dbReference>
<evidence type="ECO:0000256" key="3">
    <source>
        <dbReference type="ARBA" id="ARBA00023004"/>
    </source>
</evidence>
<proteinExistence type="predicted"/>
<dbReference type="PROSITE" id="PS51257">
    <property type="entry name" value="PROKAR_LIPOPROTEIN"/>
    <property type="match status" value="1"/>
</dbReference>
<dbReference type="InterPro" id="IPR009056">
    <property type="entry name" value="Cyt_c-like_dom"/>
</dbReference>
<dbReference type="EMBL" id="FTOR01000001">
    <property type="protein sequence ID" value="SIS78904.1"/>
    <property type="molecule type" value="Genomic_DNA"/>
</dbReference>
<evidence type="ECO:0000313" key="7">
    <source>
        <dbReference type="EMBL" id="SIS78904.1"/>
    </source>
</evidence>
<dbReference type="InterPro" id="IPR036909">
    <property type="entry name" value="Cyt_c-like_dom_sf"/>
</dbReference>
<feature type="region of interest" description="Disordered" evidence="5">
    <location>
        <begin position="196"/>
        <end position="219"/>
    </location>
</feature>
<dbReference type="GO" id="GO:0046872">
    <property type="term" value="F:metal ion binding"/>
    <property type="evidence" value="ECO:0007669"/>
    <property type="project" value="UniProtKB-KW"/>
</dbReference>
<evidence type="ECO:0000256" key="2">
    <source>
        <dbReference type="ARBA" id="ARBA00022723"/>
    </source>
</evidence>
<organism evidence="7 8">
    <name type="scientific">Filimonas lacunae</name>
    <dbReference type="NCBI Taxonomy" id="477680"/>
    <lineage>
        <taxon>Bacteria</taxon>
        <taxon>Pseudomonadati</taxon>
        <taxon>Bacteroidota</taxon>
        <taxon>Chitinophagia</taxon>
        <taxon>Chitinophagales</taxon>
        <taxon>Chitinophagaceae</taxon>
        <taxon>Filimonas</taxon>
    </lineage>
</organism>
<keyword evidence="8" id="KW-1185">Reference proteome</keyword>
<keyword evidence="2 4" id="KW-0479">Metal-binding</keyword>
<keyword evidence="1 4" id="KW-0349">Heme</keyword>
<dbReference type="Proteomes" id="UP000186917">
    <property type="component" value="Unassembled WGS sequence"/>
</dbReference>
<keyword evidence="3 4" id="KW-0408">Iron</keyword>
<dbReference type="GO" id="GO:0009055">
    <property type="term" value="F:electron transfer activity"/>
    <property type="evidence" value="ECO:0007669"/>
    <property type="project" value="InterPro"/>
</dbReference>
<dbReference type="KEGG" id="fln:FLA_5837"/>
<evidence type="ECO:0000256" key="1">
    <source>
        <dbReference type="ARBA" id="ARBA00022617"/>
    </source>
</evidence>
<dbReference type="PROSITE" id="PS51007">
    <property type="entry name" value="CYTC"/>
    <property type="match status" value="1"/>
</dbReference>
<protein>
    <submittedName>
        <fullName evidence="7">Quinol:cytochrome c oxidoreductase monoheme cytochrome subunit</fullName>
    </submittedName>
</protein>
<sequence length="219" mass="23475">MKKLSIIFVLAAAGVTIVSCSDSAKRKPGSVYMPDMAYSRAYETYADHSNLAEKGINYNNRPVDGTVARGEEMPFSLAKDKAGDTANYFASKSIPNPVAALNETEMKNAERLYLINCAICHGPKLDGNGPLYKGGDGPYPAKPATLVGDAKYEAMPEGQMFYSVQYGKNLMGSYASQLSRKQRWSIIHYIKAKQAEAKGGSAPAAAPAAAQDSTTTAKK</sequence>
<reference evidence="8" key="1">
    <citation type="submission" date="2017-01" db="EMBL/GenBank/DDBJ databases">
        <authorList>
            <person name="Varghese N."/>
            <person name="Submissions S."/>
        </authorList>
    </citation>
    <scope>NUCLEOTIDE SEQUENCE [LARGE SCALE GENOMIC DNA]</scope>
    <source>
        <strain evidence="8">DSM 21054</strain>
    </source>
</reference>
<dbReference type="PANTHER" id="PTHR40394">
    <property type="entry name" value="LIPOPROTEIN-RELATED"/>
    <property type="match status" value="1"/>
</dbReference>
<dbReference type="STRING" id="477680.SAMN05421788_1011216"/>
<dbReference type="AlphaFoldDB" id="A0A173MQ65"/>
<evidence type="ECO:0000256" key="5">
    <source>
        <dbReference type="SAM" id="MobiDB-lite"/>
    </source>
</evidence>
<dbReference type="PANTHER" id="PTHR40394:SF2">
    <property type="entry name" value="QUINOL:CYTOCHROME C OXIDOREDUCTASE MEMBRANE PROTEIN"/>
    <property type="match status" value="1"/>
</dbReference>
<dbReference type="RefSeq" id="WP_076376619.1">
    <property type="nucleotide sequence ID" value="NZ_AP017422.1"/>
</dbReference>
<evidence type="ECO:0000259" key="6">
    <source>
        <dbReference type="PROSITE" id="PS51007"/>
    </source>
</evidence>
<dbReference type="SUPFAM" id="SSF46626">
    <property type="entry name" value="Cytochrome c"/>
    <property type="match status" value="1"/>
</dbReference>
<evidence type="ECO:0000256" key="4">
    <source>
        <dbReference type="PROSITE-ProRule" id="PRU00433"/>
    </source>
</evidence>
<evidence type="ECO:0000313" key="8">
    <source>
        <dbReference type="Proteomes" id="UP000186917"/>
    </source>
</evidence>
<feature type="domain" description="Cytochrome c" evidence="6">
    <location>
        <begin position="104"/>
        <end position="194"/>
    </location>
</feature>
<dbReference type="Pfam" id="PF13442">
    <property type="entry name" value="Cytochrome_CBB3"/>
    <property type="match status" value="1"/>
</dbReference>
<accession>A0A173MQ65</accession>
<dbReference type="Gene3D" id="1.10.760.10">
    <property type="entry name" value="Cytochrome c-like domain"/>
    <property type="match status" value="1"/>
</dbReference>
<gene>
    <name evidence="7" type="ORF">SAMN05421788_1011216</name>
</gene>